<protein>
    <submittedName>
        <fullName evidence="2">Dihydroxyacetone kinase</fullName>
    </submittedName>
</protein>
<dbReference type="Gene3D" id="3.30.1180.20">
    <property type="entry name" value="Dihydroxyacetone kinase, domain 2"/>
    <property type="match status" value="1"/>
</dbReference>
<dbReference type="PROSITE" id="PS51481">
    <property type="entry name" value="DHAK"/>
    <property type="match status" value="1"/>
</dbReference>
<dbReference type="FunFam" id="3.40.50.10440:FF:000001">
    <property type="entry name" value="Dihydroxyacetone kinase, DhaK subunit"/>
    <property type="match status" value="1"/>
</dbReference>
<dbReference type="InterPro" id="IPR050861">
    <property type="entry name" value="Dihydroxyacetone_Kinase"/>
</dbReference>
<dbReference type="HOGENOM" id="CLU_017054_0_0_0"/>
<dbReference type="RefSeq" id="WP_046328492.1">
    <property type="nucleotide sequence ID" value="NZ_CAUPIC010000004.1"/>
</dbReference>
<keyword evidence="3" id="KW-1185">Reference proteome</keyword>
<dbReference type="Pfam" id="PF02733">
    <property type="entry name" value="Dak1"/>
    <property type="match status" value="1"/>
</dbReference>
<reference evidence="2 3" key="1">
    <citation type="journal article" date="2012" name="BMC Genomics">
        <title>Genomic sequence analysis and characterization of Sneathia amnii sp. nov.</title>
        <authorList>
            <consortium name="Vaginal Microbiome Consortium (additional members)"/>
            <person name="Harwich M.D.Jr."/>
            <person name="Serrano M.G."/>
            <person name="Fettweis J.M."/>
            <person name="Alves J.M."/>
            <person name="Reimers M.A."/>
            <person name="Buck G.A."/>
            <person name="Jefferson K.K."/>
        </authorList>
    </citation>
    <scope>NUCLEOTIDE SEQUENCE [LARGE SCALE GENOMIC DNA]</scope>
    <source>
        <strain evidence="2 3">SN35</strain>
    </source>
</reference>
<gene>
    <name evidence="2" type="ORF">VC03_02335</name>
</gene>
<dbReference type="GO" id="GO:0005829">
    <property type="term" value="C:cytosol"/>
    <property type="evidence" value="ECO:0007669"/>
    <property type="project" value="TreeGrafter"/>
</dbReference>
<feature type="domain" description="DhaK" evidence="1">
    <location>
        <begin position="7"/>
        <end position="327"/>
    </location>
</feature>
<dbReference type="InterPro" id="IPR004006">
    <property type="entry name" value="DhaK_dom"/>
</dbReference>
<organism evidence="2 3">
    <name type="scientific">Sneathia vaginalis</name>
    <dbReference type="NCBI Taxonomy" id="187101"/>
    <lineage>
        <taxon>Bacteria</taxon>
        <taxon>Fusobacteriati</taxon>
        <taxon>Fusobacteriota</taxon>
        <taxon>Fusobacteriia</taxon>
        <taxon>Fusobacteriales</taxon>
        <taxon>Leptotrichiaceae</taxon>
        <taxon>Sneathia</taxon>
    </lineage>
</organism>
<dbReference type="Gene3D" id="3.40.50.10440">
    <property type="entry name" value="Dihydroxyacetone kinase, domain 1"/>
    <property type="match status" value="1"/>
</dbReference>
<dbReference type="KEGG" id="sns:VC03_02335"/>
<proteinExistence type="predicted"/>
<dbReference type="PANTHER" id="PTHR28629:SF4">
    <property type="entry name" value="TRIOKINASE_FMN CYCLASE"/>
    <property type="match status" value="1"/>
</dbReference>
<keyword evidence="2" id="KW-0808">Transferase</keyword>
<sequence>MKKIINKKEDYVKELVNGIVKAHSDKVKLLNDDFRILVKKEKSQDKVGLVTGGGSGHLPLFLGYVGEGMLDACAIGNVFASPSSKKMYEAIKYVDSGKGVLCVYGNYGGDKMNFSMARDESSFDDIEVEEVIVSDDIASSNDKKSRRGVAGLVYAYKIAGTLAKKGYTLKEVKSKTEKALENIRTMGIALTPCIVPEVGKPTFTILENEMEIGMGIHGEKGINTTNMKTAKEIVDIILNKIETEIKLEKGDKISVLVNGLGATSLDELYIVYNEIYDRYSKIGVNILKPLIGEYATSMEMAGLSITVFKLDNETEELLLSEDELTFMK</sequence>
<dbReference type="PANTHER" id="PTHR28629">
    <property type="entry name" value="TRIOKINASE/FMN CYCLASE"/>
    <property type="match status" value="1"/>
</dbReference>
<dbReference type="STRING" id="187101.VC03_02335"/>
<dbReference type="AlphaFoldDB" id="A0A0E3ZA37"/>
<dbReference type="EMBL" id="CP011280">
    <property type="protein sequence ID" value="AKC95386.1"/>
    <property type="molecule type" value="Genomic_DNA"/>
</dbReference>
<accession>A0A0E3ZA37</accession>
<evidence type="ECO:0000259" key="1">
    <source>
        <dbReference type="PROSITE" id="PS51481"/>
    </source>
</evidence>
<evidence type="ECO:0000313" key="3">
    <source>
        <dbReference type="Proteomes" id="UP000033103"/>
    </source>
</evidence>
<name>A0A0E3ZA37_9FUSO</name>
<evidence type="ECO:0000313" key="2">
    <source>
        <dbReference type="EMBL" id="AKC95386.1"/>
    </source>
</evidence>
<keyword evidence="2" id="KW-0418">Kinase</keyword>
<dbReference type="PATRIC" id="fig|1069640.6.peg.447"/>
<dbReference type="Proteomes" id="UP000033103">
    <property type="component" value="Chromosome"/>
</dbReference>
<dbReference type="OrthoDB" id="9806345at2"/>
<dbReference type="SUPFAM" id="SSF82549">
    <property type="entry name" value="DAK1/DegV-like"/>
    <property type="match status" value="1"/>
</dbReference>
<dbReference type="GO" id="GO:0019563">
    <property type="term" value="P:glycerol catabolic process"/>
    <property type="evidence" value="ECO:0007669"/>
    <property type="project" value="TreeGrafter"/>
</dbReference>
<dbReference type="GO" id="GO:0004371">
    <property type="term" value="F:glycerone kinase activity"/>
    <property type="evidence" value="ECO:0007669"/>
    <property type="project" value="InterPro"/>
</dbReference>